<evidence type="ECO:0000313" key="3">
    <source>
        <dbReference type="Proteomes" id="UP001591681"/>
    </source>
</evidence>
<protein>
    <recommendedName>
        <fullName evidence="1">Arginine vasopressin-induced protein 1/transcriptional and immune response regulator domain-containing protein</fullName>
    </recommendedName>
</protein>
<reference evidence="2 3" key="1">
    <citation type="submission" date="2024-09" db="EMBL/GenBank/DDBJ databases">
        <title>A chromosome-level genome assembly of Gray's grenadier anchovy, Coilia grayii.</title>
        <authorList>
            <person name="Fu Z."/>
        </authorList>
    </citation>
    <scope>NUCLEOTIDE SEQUENCE [LARGE SCALE GENOMIC DNA]</scope>
    <source>
        <strain evidence="2">G4</strain>
        <tissue evidence="2">Muscle</tissue>
    </source>
</reference>
<dbReference type="InterPro" id="IPR020282">
    <property type="entry name" value="Avpi1/C8orf4_dom"/>
</dbReference>
<dbReference type="PANTHER" id="PTHR32358:SF1">
    <property type="entry name" value="TRANSCRIPTIONAL AND IMMUNE RESPONSE REGULATOR"/>
    <property type="match status" value="1"/>
</dbReference>
<dbReference type="Pfam" id="PF15063">
    <property type="entry name" value="TC1"/>
    <property type="match status" value="1"/>
</dbReference>
<comment type="caution">
    <text evidence="2">The sequence shown here is derived from an EMBL/GenBank/DDBJ whole genome shotgun (WGS) entry which is preliminary data.</text>
</comment>
<dbReference type="AlphaFoldDB" id="A0ABD1KKQ0"/>
<dbReference type="PANTHER" id="PTHR32358">
    <property type="entry name" value="TRANSCRIPTIONAL AND IMMUNE RESPONSE REGULATOR"/>
    <property type="match status" value="1"/>
</dbReference>
<evidence type="ECO:0000313" key="2">
    <source>
        <dbReference type="EMBL" id="KAL2099702.1"/>
    </source>
</evidence>
<keyword evidence="3" id="KW-1185">Reference proteome</keyword>
<feature type="domain" description="Arginine vasopressin-induced protein 1/transcriptional and immune response regulator" evidence="1">
    <location>
        <begin position="67"/>
        <end position="135"/>
    </location>
</feature>
<sequence length="156" mass="17596">MACGCTKGKLVAARGLVSHCVSSELSFGLERADSTLLRSIATFVRRSMTSQDDKVIEMSCSFENIHCVSPSINGYKFDTANRKKAVGNIFENVNQDVLLKLFVRSGDLKAMERVRSIFDFYQDPEATAKALMALQEERKEHFFRIGGLNRQSMKFR</sequence>
<dbReference type="InterPro" id="IPR039580">
    <property type="entry name" value="Tcim"/>
</dbReference>
<dbReference type="EMBL" id="JBHFQA010000004">
    <property type="protein sequence ID" value="KAL2099702.1"/>
    <property type="molecule type" value="Genomic_DNA"/>
</dbReference>
<proteinExistence type="predicted"/>
<gene>
    <name evidence="2" type="ORF">ACEWY4_004096</name>
</gene>
<name>A0ABD1KKQ0_9TELE</name>
<dbReference type="Proteomes" id="UP001591681">
    <property type="component" value="Unassembled WGS sequence"/>
</dbReference>
<accession>A0ABD1KKQ0</accession>
<organism evidence="2 3">
    <name type="scientific">Coilia grayii</name>
    <name type="common">Gray's grenadier anchovy</name>
    <dbReference type="NCBI Taxonomy" id="363190"/>
    <lineage>
        <taxon>Eukaryota</taxon>
        <taxon>Metazoa</taxon>
        <taxon>Chordata</taxon>
        <taxon>Craniata</taxon>
        <taxon>Vertebrata</taxon>
        <taxon>Euteleostomi</taxon>
        <taxon>Actinopterygii</taxon>
        <taxon>Neopterygii</taxon>
        <taxon>Teleostei</taxon>
        <taxon>Clupei</taxon>
        <taxon>Clupeiformes</taxon>
        <taxon>Clupeoidei</taxon>
        <taxon>Engraulidae</taxon>
        <taxon>Coilinae</taxon>
        <taxon>Coilia</taxon>
    </lineage>
</organism>
<evidence type="ECO:0000259" key="1">
    <source>
        <dbReference type="Pfam" id="PF15063"/>
    </source>
</evidence>